<reference evidence="15" key="1">
    <citation type="journal article" date="2019" name="Int. J. Syst. Evol. Microbiol.">
        <title>The Global Catalogue of Microorganisms (GCM) 10K type strain sequencing project: providing services to taxonomists for standard genome sequencing and annotation.</title>
        <authorList>
            <consortium name="The Broad Institute Genomics Platform"/>
            <consortium name="The Broad Institute Genome Sequencing Center for Infectious Disease"/>
            <person name="Wu L."/>
            <person name="Ma J."/>
        </authorList>
    </citation>
    <scope>NUCLEOTIDE SEQUENCE [LARGE SCALE GENOMIC DNA]</scope>
    <source>
        <strain evidence="15">JCM 16545</strain>
    </source>
</reference>
<dbReference type="Pfam" id="PF00082">
    <property type="entry name" value="Peptidase_S8"/>
    <property type="match status" value="1"/>
</dbReference>
<evidence type="ECO:0000256" key="7">
    <source>
        <dbReference type="ARBA" id="ARBA00022825"/>
    </source>
</evidence>
<dbReference type="InterPro" id="IPR015500">
    <property type="entry name" value="Peptidase_S8_subtilisin-rel"/>
</dbReference>
<feature type="domain" description="HYDIN/VesB/CFA65-like Ig-like" evidence="13">
    <location>
        <begin position="2756"/>
        <end position="2842"/>
    </location>
</feature>
<dbReference type="SUPFAM" id="SSF49464">
    <property type="entry name" value="Carboxypeptidase regulatory domain-like"/>
    <property type="match status" value="1"/>
</dbReference>
<dbReference type="InterPro" id="IPR022398">
    <property type="entry name" value="Peptidase_S8_His-AS"/>
</dbReference>
<dbReference type="RefSeq" id="WP_377094972.1">
    <property type="nucleotide sequence ID" value="NZ_JBHSJM010000001.1"/>
</dbReference>
<comment type="subcellular location">
    <subcellularLocation>
        <location evidence="1">Cell projection</location>
        <location evidence="1">Cilium</location>
    </subcellularLocation>
    <subcellularLocation>
        <location evidence="2">Cytoplasm</location>
    </subcellularLocation>
</comment>
<keyword evidence="9" id="KW-0966">Cell projection</keyword>
<evidence type="ECO:0000259" key="13">
    <source>
        <dbReference type="Pfam" id="PF22544"/>
    </source>
</evidence>
<dbReference type="PROSITE" id="PS00137">
    <property type="entry name" value="SUBTILASE_HIS"/>
    <property type="match status" value="1"/>
</dbReference>
<comment type="caution">
    <text evidence="14">The sequence shown here is derived from an EMBL/GenBank/DDBJ whole genome shotgun (WGS) entry which is preliminary data.</text>
</comment>
<dbReference type="InterPro" id="IPR000209">
    <property type="entry name" value="Peptidase_S8/S53_dom"/>
</dbReference>
<dbReference type="PROSITE" id="PS00138">
    <property type="entry name" value="SUBTILASE_SER"/>
    <property type="match status" value="1"/>
</dbReference>
<evidence type="ECO:0000256" key="11">
    <source>
        <dbReference type="RuleBase" id="RU003355"/>
    </source>
</evidence>
<evidence type="ECO:0000256" key="10">
    <source>
        <dbReference type="PROSITE-ProRule" id="PRU01240"/>
    </source>
</evidence>
<evidence type="ECO:0000256" key="8">
    <source>
        <dbReference type="ARBA" id="ARBA00023069"/>
    </source>
</evidence>
<keyword evidence="4" id="KW-0963">Cytoplasm</keyword>
<dbReference type="CDD" id="cd07473">
    <property type="entry name" value="Peptidases_S8_Subtilisin_like"/>
    <property type="match status" value="1"/>
</dbReference>
<dbReference type="SUPFAM" id="SSF52743">
    <property type="entry name" value="Subtilisin-like"/>
    <property type="match status" value="1"/>
</dbReference>
<dbReference type="PANTHER" id="PTHR43399:SF4">
    <property type="entry name" value="CELL WALL-ASSOCIATED PROTEASE"/>
    <property type="match status" value="1"/>
</dbReference>
<dbReference type="Proteomes" id="UP001597297">
    <property type="component" value="Unassembled WGS sequence"/>
</dbReference>
<protein>
    <submittedName>
        <fullName evidence="14">Choice-of-anchor D domain-containing protein</fullName>
    </submittedName>
</protein>
<evidence type="ECO:0000256" key="2">
    <source>
        <dbReference type="ARBA" id="ARBA00004496"/>
    </source>
</evidence>
<dbReference type="PROSITE" id="PS00136">
    <property type="entry name" value="SUBTILASE_ASP"/>
    <property type="match status" value="1"/>
</dbReference>
<dbReference type="NCBIfam" id="NF012200">
    <property type="entry name" value="choice_anch_D"/>
    <property type="match status" value="5"/>
</dbReference>
<dbReference type="InterPro" id="IPR029062">
    <property type="entry name" value="Class_I_gatase-like"/>
</dbReference>
<dbReference type="PANTHER" id="PTHR43399">
    <property type="entry name" value="SUBTILISIN-RELATED"/>
    <property type="match status" value="1"/>
</dbReference>
<evidence type="ECO:0000256" key="5">
    <source>
        <dbReference type="ARBA" id="ARBA00022670"/>
    </source>
</evidence>
<feature type="domain" description="HYDIN/VesB/CFA65-like Ig-like" evidence="13">
    <location>
        <begin position="2334"/>
        <end position="2423"/>
    </location>
</feature>
<sequence>MKKSYILLLPVLVLLTCFSYLSLKSTNNTVKIEPQSLDTSKPQRNFISPLSTDLFKSAVYTESAPPLPVQRQELVKNSETIVTEVSETEHGYKQSSLLKTDFKYSHVQRDIFINKQGEYLKSEYFVADHVLIKFPSEFSTKEIYNWAKLRGYHVRNKLKTDSIYLIATEAPQLFDTQNLINQFEQDFHGAESLQIAGIAEKDFIYTTQATTPNDTSYSSLWGLNNTGQTGGSADADIDAPEAWDITTGSSNVTVAVIDTGVDLDHLDLADNIWTNPNEIAGNGIDDDNNGFIDDVHGWDFRNDDSNPDDDDDHGTHCSGTIGAVGNNGSGVAGVAWDVSIVPIKFLGPSGGTTSDAIDSVNYATSLGVDLTSNSWGGGGYSSLLENAIQTAGNNNILFIAAAGNDSSNNDISPQYPCSYTIDSIISVASTTHSDALSSFSNYGATTVDLGAPGSNIYSTVRNGGYASFSGTSMATPHVAGVVCLIKSIAPELGALEIKQQLLNNTDPIAALQGISLSGGRINAFSTLSQLTGSYTKVATIDIEFTSGNGDDYINPGETGNIVVTFKNIGTEDALNASAQIFPSQPVSGITIDTQSINIGTIPAGSISSEHRISFEVAANAATPQSHLFDINLSDDLGTGQTYASALSIYTSATISGNVFSLENNSPVAGALVSAVGEISVSSNTDVNGNFSLNVVDGDFDIQASATGFMNSEVLTASVPPSLSGLSIGLGIPDLQISPNSISESVYAGTSITTDLILSNNGTAPVDWSLLTKKFTANQASSRTLLAREVPTKNPDSKTPGLQSKLVLNSTQSDDLTGVTLGHIGSTSSYLMNDAESLGAQVINVTFPINSSILNSLDALFIDDSVSSASSSDITTIRDWVANGGGLMLTGDSTTINNNALLAQTGIHTAFKGNYTTETITDISSDPITDGVETVFLSAYGTTCTIVSPAKSLMRSNTGSSVMAVAPLGAGNIIYLANELNASSSLDGRGLALNSASYLSGGSSWLFANPTSGSISAGQTETVTVTIDATNAIAGLLEGEIIISSNDLANDTQTIPVQVNVVGAAAIVTDINSYDFGSAFIGGTYSTELTISNPGTNNLIISSTSFSGASYSSSLNTPLTISPKEEETIQIDFNPLTIGMHNGTFSIHSNSPTTPIHTVSFAGEGAPAPVLSLSNKNISVSVPFKSSHDETLTLKNTGGANLIWQSSERLNSAHSKRSLSDTLDALDTNYETITDLIPNRFDFSGGDSGHYIADGGSDMYDYGNYLETNLSNSSIFYSNNHIRNDPDFGENGSYFTRKYPGLFVLGAELDSIDHFKVSGSLGADGRGYQDSAAITTTYLGTSYTGYIKRVFNAGTPSVNHLIIVPTDSSISQLTGSTTESDQHELHNLTNTESLYYLLFSSTEGDYIDDATMLSIMEEFLVHTAIDVDWFSASSYNGSTAPSESEAIQIDFTPNKLSAGTYTAELLFDSNDPVTPQSTVTLSMTVTSRPIISLAESSIDFGNVTNNTSSQTLLTIDNIGDEPLTINNLSLPHSDFSIIGASSFEIQPNSSRDIPITFNPSSSGPQTTTLTISHNGDQGSTTVNITGSSVTYTGIISLPSSLEYTVEAGSLQPTQIELNSSHSHGVYFYSTSQNPSTGNGLALSRAKVGILATSNTIDSSLVTILENEGALISHISSSETLLSTTLQNLDFIVVGSSLESMNYTNLQTLKNWLTIGGRIFIYNSSSTHTDQSTLVSDFGFNPDYQYNSNTPSSQWNALSPSHQITVNRSILSVNDSSYSYHHKFTITDSTIAQGIYEDSLGYIRAVAAEKGNSKVISIGHLVNSSTFTNDPNKVQFLTSCWAWLMGGHPYWIRPTQVDGYLSPGGSHTYPITLDATDLIEGQYSANLLIKSASSHATEITVPINLTVIGSPTLAPSHQEILFDQTVLGKNQTKVIQLRNSGSSPLTLSSISSGSADFTTDFSSPLTLQPGASTDVAITFTPQTAKLYEEELSVTSNDPNTPTLSISLRGRAIGAPEIQTPDSISFTAISGEVSSTSFSIHNAGQSNLDWTLLPLKEIATPSLEQILQTLNTRSDELLTAIPSPYLFTDGELGYDIVDGGEDMFNTGNELETNYDSSIPYSNFQIESTNGDFGPEGAYFTAKLPGVFVLCADLDNISYFGIDGGVGGGSSGSISVSDFTHNQAGVEYRVFTKKVYGKDSPSVNHLIILENHPDLTRAYNASPAYDDHKLTGTSNNTRVYFLMFGQENGGEVPDATFQNIAANFLSLIHFTENDQLTVSPKQGSTIAASNDSISLDFNAQTSYAGTFQSLLRVGSNDLNLPVKNIPIKVTVTGTPEIASSSTYMNFPATVIGLDTELDLEISNTGTSDLSISSLTINNSLFSTENNTLNIAPGESSIITISYTPHTNGFESAALSINSNAATNSTHIVYLSGLGILPPSAVVDSSQRNYSLGANSALFNTLEIENSGSSNLEWSAYIDYGMAANNIGTPQYDGLKTLAIDYSENANSYEYIKNYITSSGGIFTTMADNNFEPSELAKYDVVLLGSSASLSAVDYSAINTWVYAGGSLLYDYAGSYSSTAASNLLQGTDITAVPATNSGYETLTNFEYHAITYNVQSIYGYVYINFELTGNATPLATTENNAIFSAATSYGNGKIVCNADSLADASSTKENNRQFIENTILWLGNKQRGWLNLTAQGGNLAPGSTLNIPYKINSSNLTLGTYNADIVITTNDPSHSEIRVPISTTVTNAAEITTDVDAMYFDATIVNAQSHQMLTVTNPGFTPLTIHSVTGSGDFHIDTSLPITITPQTSQKISVTFTPSSVNLHEEVLTINSNALSHPAKQIALSGISIAAPKVILGSSAITINRSINESSSYGLTLTNGGSSVLSWKIREFNNFSSVPDNLAGSSIGLLTSSTASFPEFRTILTNYGANIINISSNITPESLELIDVLIYDGSNMLSTPSIETIAEWINNGGALLACDDATNNMNLLLAPFGSSLTHNYGSYYTPLSAVGDHVIVSNIRTVDAYYPDAILNTPAHATPLLEYSDQSIAGATYDHGLGKVIFLSYEAMYYRNFSSGNGENFITNCVAYLSSQIPWLNIPSIQGDILAGANSSIYLHIDTNGLNQGSYTGNILITSNDPTNSAIQVPLTLNVLPVFPQAAYDTWLGSHLSGESQHLGFHEDFDRDNLTNGEEFYFSTNPKNRKNGNNLPAVKMSNSGPVLTYTRTSELSDHMLLWESSNNLSSWEPHDMSAISSAVSKTLIDNGDGTTTVTLLLDRANQSSQFFRYKIWSGNSSED</sequence>
<dbReference type="InterPro" id="IPR023828">
    <property type="entry name" value="Peptidase_S8_Ser-AS"/>
</dbReference>
<feature type="domain" description="HYDIN/VesB/CFA65-like Ig-like" evidence="13">
    <location>
        <begin position="1071"/>
        <end position="1160"/>
    </location>
</feature>
<keyword evidence="8" id="KW-0969">Cilium</keyword>
<evidence type="ECO:0000256" key="3">
    <source>
        <dbReference type="ARBA" id="ARBA00011073"/>
    </source>
</evidence>
<dbReference type="SUPFAM" id="SSF52317">
    <property type="entry name" value="Class I glutamine amidotransferase-like"/>
    <property type="match status" value="3"/>
</dbReference>
<keyword evidence="7 10" id="KW-0720">Serine protease</keyword>
<feature type="active site" description="Charge relay system" evidence="10">
    <location>
        <position position="258"/>
    </location>
</feature>
<organism evidence="14 15">
    <name type="scientific">Rubritalea spongiae</name>
    <dbReference type="NCBI Taxonomy" id="430797"/>
    <lineage>
        <taxon>Bacteria</taxon>
        <taxon>Pseudomonadati</taxon>
        <taxon>Verrucomicrobiota</taxon>
        <taxon>Verrucomicrobiia</taxon>
        <taxon>Verrucomicrobiales</taxon>
        <taxon>Rubritaleaceae</taxon>
        <taxon>Rubritalea</taxon>
    </lineage>
</organism>
<dbReference type="PRINTS" id="PR00723">
    <property type="entry name" value="SUBTILISIN"/>
</dbReference>
<evidence type="ECO:0000313" key="14">
    <source>
        <dbReference type="EMBL" id="MFD2275222.1"/>
    </source>
</evidence>
<keyword evidence="6 10" id="KW-0378">Hydrolase</keyword>
<dbReference type="Pfam" id="PF22544">
    <property type="entry name" value="HYDIN_VesB_CFA65-like_Ig"/>
    <property type="match status" value="5"/>
</dbReference>
<dbReference type="InterPro" id="IPR051048">
    <property type="entry name" value="Peptidase_S8/S53_subtilisin"/>
</dbReference>
<name>A0ABW5DY25_9BACT</name>
<evidence type="ECO:0000256" key="6">
    <source>
        <dbReference type="ARBA" id="ARBA00022801"/>
    </source>
</evidence>
<keyword evidence="15" id="KW-1185">Reference proteome</keyword>
<feature type="domain" description="HYDIN/VesB/CFA65-like Ig-like" evidence="13">
    <location>
        <begin position="1488"/>
        <end position="1584"/>
    </location>
</feature>
<dbReference type="InterPro" id="IPR023827">
    <property type="entry name" value="Peptidase_S8_Asp-AS"/>
</dbReference>
<feature type="domain" description="Peptidase S8/S53" evidence="12">
    <location>
        <begin position="250"/>
        <end position="505"/>
    </location>
</feature>
<dbReference type="Gene3D" id="2.60.40.10">
    <property type="entry name" value="Immunoglobulins"/>
    <property type="match status" value="7"/>
</dbReference>
<dbReference type="InterPro" id="IPR036852">
    <property type="entry name" value="Peptidase_S8/S53_dom_sf"/>
</dbReference>
<accession>A0ABW5DY25</accession>
<keyword evidence="5 10" id="KW-0645">Protease</keyword>
<evidence type="ECO:0000313" key="15">
    <source>
        <dbReference type="Proteomes" id="UP001597297"/>
    </source>
</evidence>
<dbReference type="Gene3D" id="3.40.50.200">
    <property type="entry name" value="Peptidase S8/S53 domain"/>
    <property type="match status" value="1"/>
</dbReference>
<gene>
    <name evidence="14" type="ORF">ACFSQZ_01965</name>
</gene>
<feature type="active site" description="Charge relay system" evidence="10">
    <location>
        <position position="313"/>
    </location>
</feature>
<evidence type="ECO:0000256" key="1">
    <source>
        <dbReference type="ARBA" id="ARBA00004138"/>
    </source>
</evidence>
<feature type="domain" description="HYDIN/VesB/CFA65-like Ig-like" evidence="13">
    <location>
        <begin position="1920"/>
        <end position="2006"/>
    </location>
</feature>
<dbReference type="InterPro" id="IPR053879">
    <property type="entry name" value="HYDIN_VesB_CFA65-like_Ig"/>
</dbReference>
<dbReference type="InterPro" id="IPR034204">
    <property type="entry name" value="PfSUB1-like_cat_dom"/>
</dbReference>
<dbReference type="InterPro" id="IPR013783">
    <property type="entry name" value="Ig-like_fold"/>
</dbReference>
<dbReference type="PROSITE" id="PS51892">
    <property type="entry name" value="SUBTILASE"/>
    <property type="match status" value="1"/>
</dbReference>
<dbReference type="InterPro" id="IPR008969">
    <property type="entry name" value="CarboxyPept-like_regulatory"/>
</dbReference>
<proteinExistence type="inferred from homology"/>
<evidence type="ECO:0000259" key="12">
    <source>
        <dbReference type="Pfam" id="PF00082"/>
    </source>
</evidence>
<comment type="similarity">
    <text evidence="3 10 11">Belongs to the peptidase S8 family.</text>
</comment>
<dbReference type="Gene3D" id="3.40.50.880">
    <property type="match status" value="1"/>
</dbReference>
<evidence type="ECO:0000256" key="4">
    <source>
        <dbReference type="ARBA" id="ARBA00022490"/>
    </source>
</evidence>
<dbReference type="Gene3D" id="2.60.40.1120">
    <property type="entry name" value="Carboxypeptidase-like, regulatory domain"/>
    <property type="match status" value="1"/>
</dbReference>
<evidence type="ECO:0000256" key="9">
    <source>
        <dbReference type="ARBA" id="ARBA00023273"/>
    </source>
</evidence>
<feature type="active site" description="Charge relay system" evidence="10">
    <location>
        <position position="472"/>
    </location>
</feature>
<dbReference type="EMBL" id="JBHUJC010000003">
    <property type="protein sequence ID" value="MFD2275222.1"/>
    <property type="molecule type" value="Genomic_DNA"/>
</dbReference>